<keyword evidence="5" id="KW-1185">Reference proteome</keyword>
<dbReference type="Gene3D" id="3.40.50.2300">
    <property type="match status" value="1"/>
</dbReference>
<reference evidence="4 5" key="1">
    <citation type="submission" date="2016-11" db="EMBL/GenBank/DDBJ databases">
        <authorList>
            <person name="Jaros S."/>
            <person name="Januszkiewicz K."/>
            <person name="Wedrychowicz H."/>
        </authorList>
    </citation>
    <scope>NUCLEOTIDE SEQUENCE [LARGE SCALE GENOMIC DNA]</scope>
    <source>
        <strain evidence="4 5">DSM 29589</strain>
    </source>
</reference>
<dbReference type="CDD" id="cd00156">
    <property type="entry name" value="REC"/>
    <property type="match status" value="1"/>
</dbReference>
<keyword evidence="1 2" id="KW-0597">Phosphoprotein</keyword>
<dbReference type="PROSITE" id="PS50110">
    <property type="entry name" value="RESPONSE_REGULATORY"/>
    <property type="match status" value="1"/>
</dbReference>
<dbReference type="InterPro" id="IPR011006">
    <property type="entry name" value="CheY-like_superfamily"/>
</dbReference>
<dbReference type="EMBL" id="FRBR01000001">
    <property type="protein sequence ID" value="SHL23212.1"/>
    <property type="molecule type" value="Genomic_DNA"/>
</dbReference>
<proteinExistence type="predicted"/>
<dbReference type="Pfam" id="PF00072">
    <property type="entry name" value="Response_reg"/>
    <property type="match status" value="1"/>
</dbReference>
<dbReference type="OrthoDB" id="7831674at2"/>
<evidence type="ECO:0000256" key="2">
    <source>
        <dbReference type="PROSITE-ProRule" id="PRU00169"/>
    </source>
</evidence>
<dbReference type="InterPro" id="IPR001789">
    <property type="entry name" value="Sig_transdc_resp-reg_receiver"/>
</dbReference>
<protein>
    <submittedName>
        <fullName evidence="4">CheY chemotaxis protein or a CheY-like REC (Receiver) domain</fullName>
    </submittedName>
</protein>
<dbReference type="AlphaFoldDB" id="A0A1M6YYP6"/>
<dbReference type="SMART" id="SM00448">
    <property type="entry name" value="REC"/>
    <property type="match status" value="1"/>
</dbReference>
<gene>
    <name evidence="4" type="ORF">SAMN05444398_1011090</name>
</gene>
<dbReference type="PANTHER" id="PTHR44591">
    <property type="entry name" value="STRESS RESPONSE REGULATOR PROTEIN 1"/>
    <property type="match status" value="1"/>
</dbReference>
<organism evidence="4 5">
    <name type="scientific">Roseovarius pacificus</name>
    <dbReference type="NCBI Taxonomy" id="337701"/>
    <lineage>
        <taxon>Bacteria</taxon>
        <taxon>Pseudomonadati</taxon>
        <taxon>Pseudomonadota</taxon>
        <taxon>Alphaproteobacteria</taxon>
        <taxon>Rhodobacterales</taxon>
        <taxon>Roseobacteraceae</taxon>
        <taxon>Roseovarius</taxon>
    </lineage>
</organism>
<dbReference type="InterPro" id="IPR050595">
    <property type="entry name" value="Bact_response_regulator"/>
</dbReference>
<dbReference type="SUPFAM" id="SSF52172">
    <property type="entry name" value="CheY-like"/>
    <property type="match status" value="1"/>
</dbReference>
<evidence type="ECO:0000256" key="1">
    <source>
        <dbReference type="ARBA" id="ARBA00022553"/>
    </source>
</evidence>
<dbReference type="RefSeq" id="WP_073033539.1">
    <property type="nucleotide sequence ID" value="NZ_BMLR01000001.1"/>
</dbReference>
<evidence type="ECO:0000259" key="3">
    <source>
        <dbReference type="PROSITE" id="PS50110"/>
    </source>
</evidence>
<name>A0A1M6YYP6_9RHOB</name>
<feature type="modified residue" description="4-aspartylphosphate" evidence="2">
    <location>
        <position position="72"/>
    </location>
</feature>
<evidence type="ECO:0000313" key="4">
    <source>
        <dbReference type="EMBL" id="SHL23212.1"/>
    </source>
</evidence>
<evidence type="ECO:0000313" key="5">
    <source>
        <dbReference type="Proteomes" id="UP000183974"/>
    </source>
</evidence>
<sequence>MDKFETFSPFPAPTNTRPLLGLTILLVEDSRFASEAMRLMCLRSGARLRRADCLYAARRHLKVYRPSGVIVDIGLPDGSGLELIEELSTTSPRVGILLGLSGDPDAADKATAAGADGCLVKPLHNLAGFQQKILAALPTERQLAGPRALTDEVIEPDRTAYCDDMSRAANLLNVPGDEGILDYVAQFLGGIARSAGDDQLADAARNLAHSRRNGTPSDLLAATARVGTLVQDRMQKRAAI</sequence>
<feature type="domain" description="Response regulatory" evidence="3">
    <location>
        <begin position="23"/>
        <end position="136"/>
    </location>
</feature>
<dbReference type="STRING" id="337701.SAMN05444398_1011090"/>
<dbReference type="Proteomes" id="UP000183974">
    <property type="component" value="Unassembled WGS sequence"/>
</dbReference>
<dbReference type="PANTHER" id="PTHR44591:SF3">
    <property type="entry name" value="RESPONSE REGULATORY DOMAIN-CONTAINING PROTEIN"/>
    <property type="match status" value="1"/>
</dbReference>
<dbReference type="GO" id="GO:0000160">
    <property type="term" value="P:phosphorelay signal transduction system"/>
    <property type="evidence" value="ECO:0007669"/>
    <property type="project" value="InterPro"/>
</dbReference>
<accession>A0A1M6YYP6</accession>